<dbReference type="OrthoDB" id="3919494at2759"/>
<dbReference type="SMART" id="SM00417">
    <property type="entry name" value="H4"/>
    <property type="match status" value="1"/>
</dbReference>
<evidence type="ECO:0000313" key="12">
    <source>
        <dbReference type="EMBL" id="KAJ4389747.1"/>
    </source>
</evidence>
<comment type="subunit">
    <text evidence="5 10">The nucleosome is a histone octamer containing two molecules each of H2A, H2B, H3 and H4 assembled in one H3-H4 heterotetramer and two H2A-H2B heterodimers. The octamer wraps approximately 147 bp of DNA.</text>
</comment>
<evidence type="ECO:0000256" key="3">
    <source>
        <dbReference type="ARBA" id="ARBA00004286"/>
    </source>
</evidence>
<evidence type="ECO:0000256" key="2">
    <source>
        <dbReference type="ARBA" id="ARBA00004123"/>
    </source>
</evidence>
<comment type="subcellular location">
    <subcellularLocation>
        <location evidence="3">Chromosome</location>
    </subcellularLocation>
    <subcellularLocation>
        <location evidence="2">Nucleus</location>
    </subcellularLocation>
</comment>
<dbReference type="GO" id="GO:0046982">
    <property type="term" value="F:protein heterodimerization activity"/>
    <property type="evidence" value="ECO:0007669"/>
    <property type="project" value="InterPro"/>
</dbReference>
<dbReference type="FunFam" id="1.10.20.10:FF:000012">
    <property type="entry name" value="Histone H4"/>
    <property type="match status" value="1"/>
</dbReference>
<accession>A0A9W8YR61</accession>
<dbReference type="PROSITE" id="PS00047">
    <property type="entry name" value="HISTONE_H4"/>
    <property type="match status" value="1"/>
</dbReference>
<keyword evidence="13" id="KW-1185">Reference proteome</keyword>
<dbReference type="PANTHER" id="PTHR10484">
    <property type="entry name" value="HISTONE H4"/>
    <property type="match status" value="1"/>
</dbReference>
<dbReference type="GO" id="GO:0003677">
    <property type="term" value="F:DNA binding"/>
    <property type="evidence" value="ECO:0007669"/>
    <property type="project" value="UniProtKB-KW"/>
</dbReference>
<sequence>MPPSTIPERGGPSGLKARPLTANWIGGKSVFGGKNTGAKRHRKIITDTIRGITRPDIRRLARRGGVKRISAGIYNDVRAALKDRLMMILRDCVTYVEHRQAKTVTVLDVIHALRRIGRPIYGFDPDTFQPPKAGSSRITRGDAED</sequence>
<dbReference type="Proteomes" id="UP001140453">
    <property type="component" value="Unassembled WGS sequence"/>
</dbReference>
<keyword evidence="8 10" id="KW-0539">Nucleus</keyword>
<evidence type="ECO:0000256" key="1">
    <source>
        <dbReference type="ARBA" id="ARBA00002001"/>
    </source>
</evidence>
<gene>
    <name evidence="12" type="primary">HHF1_2</name>
    <name evidence="12" type="ORF">N0V93_007219</name>
</gene>
<name>A0A9W8YR61_9PEZI</name>
<evidence type="ECO:0000256" key="9">
    <source>
        <dbReference type="ARBA" id="ARBA00023269"/>
    </source>
</evidence>
<evidence type="ECO:0000256" key="5">
    <source>
        <dbReference type="ARBA" id="ARBA00011538"/>
    </source>
</evidence>
<feature type="region of interest" description="Disordered" evidence="11">
    <location>
        <begin position="124"/>
        <end position="145"/>
    </location>
</feature>
<evidence type="ECO:0000256" key="11">
    <source>
        <dbReference type="SAM" id="MobiDB-lite"/>
    </source>
</evidence>
<comment type="similarity">
    <text evidence="4 10">Belongs to the histone H4 family.</text>
</comment>
<dbReference type="InterPro" id="IPR009072">
    <property type="entry name" value="Histone-fold"/>
</dbReference>
<dbReference type="GO" id="GO:0030527">
    <property type="term" value="F:structural constituent of chromatin"/>
    <property type="evidence" value="ECO:0007669"/>
    <property type="project" value="InterPro"/>
</dbReference>
<organism evidence="12 13">
    <name type="scientific">Gnomoniopsis smithogilvyi</name>
    <dbReference type="NCBI Taxonomy" id="1191159"/>
    <lineage>
        <taxon>Eukaryota</taxon>
        <taxon>Fungi</taxon>
        <taxon>Dikarya</taxon>
        <taxon>Ascomycota</taxon>
        <taxon>Pezizomycotina</taxon>
        <taxon>Sordariomycetes</taxon>
        <taxon>Sordariomycetidae</taxon>
        <taxon>Diaporthales</taxon>
        <taxon>Gnomoniaceae</taxon>
        <taxon>Gnomoniopsis</taxon>
    </lineage>
</organism>
<dbReference type="PRINTS" id="PR00623">
    <property type="entry name" value="HISTONEH4"/>
</dbReference>
<keyword evidence="7 10" id="KW-0238">DNA-binding</keyword>
<evidence type="ECO:0000256" key="4">
    <source>
        <dbReference type="ARBA" id="ARBA00006564"/>
    </source>
</evidence>
<comment type="caution">
    <text evidence="12">The sequence shown here is derived from an EMBL/GenBank/DDBJ whole genome shotgun (WGS) entry which is preliminary data.</text>
</comment>
<dbReference type="Gene3D" id="1.10.20.10">
    <property type="entry name" value="Histone, subunit A"/>
    <property type="match status" value="1"/>
</dbReference>
<proteinExistence type="inferred from homology"/>
<comment type="function">
    <text evidence="1 10">Core component of nucleosome. Nucleosomes wrap and compact DNA into chromatin, limiting DNA accessibility to the cellular machineries which require DNA as a template. Histones thereby play a central role in transcription regulation, DNA repair, DNA replication and chromosomal stability. DNA accessibility is regulated via a complex set of post-translational modifications of histones, also called histone code, and nucleosome remodeling.</text>
</comment>
<evidence type="ECO:0000256" key="10">
    <source>
        <dbReference type="RuleBase" id="RU000528"/>
    </source>
</evidence>
<dbReference type="SUPFAM" id="SSF47113">
    <property type="entry name" value="Histone-fold"/>
    <property type="match status" value="1"/>
</dbReference>
<reference evidence="12" key="1">
    <citation type="submission" date="2022-10" db="EMBL/GenBank/DDBJ databases">
        <title>Tapping the CABI collections for fungal endophytes: first genome assemblies for Collariella, Neodidymelliopsis, Ascochyta clinopodiicola, Didymella pomorum, Didymosphaeria variabile, Neocosmospora piperis and Neocucurbitaria cava.</title>
        <authorList>
            <person name="Hill R."/>
        </authorList>
    </citation>
    <scope>NUCLEOTIDE SEQUENCE</scope>
    <source>
        <strain evidence="12">IMI 355082</strain>
    </source>
</reference>
<evidence type="ECO:0000256" key="6">
    <source>
        <dbReference type="ARBA" id="ARBA00022454"/>
    </source>
</evidence>
<dbReference type="GO" id="GO:0005634">
    <property type="term" value="C:nucleus"/>
    <property type="evidence" value="ECO:0007669"/>
    <property type="project" value="UniProtKB-SubCell"/>
</dbReference>
<keyword evidence="6 10" id="KW-0158">Chromosome</keyword>
<protein>
    <recommendedName>
        <fullName evidence="10">Histone H4</fullName>
    </recommendedName>
</protein>
<keyword evidence="9 10" id="KW-0544">Nucleosome core</keyword>
<dbReference type="EMBL" id="JAPEVB010000004">
    <property type="protein sequence ID" value="KAJ4389747.1"/>
    <property type="molecule type" value="Genomic_DNA"/>
</dbReference>
<evidence type="ECO:0000256" key="7">
    <source>
        <dbReference type="ARBA" id="ARBA00023125"/>
    </source>
</evidence>
<dbReference type="CDD" id="cd22912">
    <property type="entry name" value="HFD_H4"/>
    <property type="match status" value="1"/>
</dbReference>
<dbReference type="AlphaFoldDB" id="A0A9W8YR61"/>
<dbReference type="InterPro" id="IPR001951">
    <property type="entry name" value="Histone_H4"/>
</dbReference>
<dbReference type="InterPro" id="IPR019809">
    <property type="entry name" value="Histone_H4_CS"/>
</dbReference>
<evidence type="ECO:0000313" key="13">
    <source>
        <dbReference type="Proteomes" id="UP001140453"/>
    </source>
</evidence>
<dbReference type="GO" id="GO:0000786">
    <property type="term" value="C:nucleosome"/>
    <property type="evidence" value="ECO:0007669"/>
    <property type="project" value="UniProtKB-KW"/>
</dbReference>
<evidence type="ECO:0000256" key="8">
    <source>
        <dbReference type="ARBA" id="ARBA00023242"/>
    </source>
</evidence>